<dbReference type="PROSITE" id="PS51273">
    <property type="entry name" value="GATASE_TYPE_1"/>
    <property type="match status" value="1"/>
</dbReference>
<evidence type="ECO:0000313" key="2">
    <source>
        <dbReference type="EMBL" id="KRL44042.1"/>
    </source>
</evidence>
<evidence type="ECO:0000313" key="3">
    <source>
        <dbReference type="Proteomes" id="UP000050872"/>
    </source>
</evidence>
<gene>
    <name evidence="2" type="ORF">FD29_GL000271</name>
</gene>
<dbReference type="SUPFAM" id="SSF52317">
    <property type="entry name" value="Class I glutamine amidotransferase-like"/>
    <property type="match status" value="1"/>
</dbReference>
<sequence>MQAIPISNIAVDVKGIPMRINVLQHTPNEGPGMIQDWSQKHGHEMYIYHPYQFGHLPKASDTDMLVILGGPMSPNDELEWIKQERVLIQELIAQDKPIFGVCYGAQQIVKTLGYQVTKAPAKEVGWAPVYRRDVKYLEIPEELRVLHWHEEMFEIPKEAQLLFSSDAVENQGFIMNHRMVGLQFHLEPKDDNVREMVVNDFPYIKGSVLNQTADDILKEKVSDDNRNTLYKLLDYINE</sequence>
<protein>
    <recommendedName>
        <fullName evidence="1">Glutamine amidotransferase domain-containing protein</fullName>
    </recommendedName>
</protein>
<dbReference type="STRING" id="1423770.FD29_GL000271"/>
<evidence type="ECO:0000259" key="1">
    <source>
        <dbReference type="Pfam" id="PF00117"/>
    </source>
</evidence>
<dbReference type="InterPro" id="IPR029062">
    <property type="entry name" value="Class_I_gatase-like"/>
</dbReference>
<keyword evidence="3" id="KW-1185">Reference proteome</keyword>
<proteinExistence type="predicted"/>
<dbReference type="EMBL" id="AZEZ01000061">
    <property type="protein sequence ID" value="KRL44042.1"/>
    <property type="molecule type" value="Genomic_DNA"/>
</dbReference>
<dbReference type="PANTHER" id="PTHR42695">
    <property type="entry name" value="GLUTAMINE AMIDOTRANSFERASE YLR126C-RELATED"/>
    <property type="match status" value="1"/>
</dbReference>
<dbReference type="Proteomes" id="UP000050872">
    <property type="component" value="Unassembled WGS sequence"/>
</dbReference>
<dbReference type="Pfam" id="PF00117">
    <property type="entry name" value="GATase"/>
    <property type="match status" value="1"/>
</dbReference>
<dbReference type="InterPro" id="IPR044992">
    <property type="entry name" value="ChyE-like"/>
</dbReference>
<feature type="domain" description="Glutamine amidotransferase" evidence="1">
    <location>
        <begin position="58"/>
        <end position="189"/>
    </location>
</feature>
<dbReference type="PATRIC" id="fig|1423770.3.peg.272"/>
<dbReference type="GO" id="GO:0005829">
    <property type="term" value="C:cytosol"/>
    <property type="evidence" value="ECO:0007669"/>
    <property type="project" value="TreeGrafter"/>
</dbReference>
<dbReference type="InterPro" id="IPR017926">
    <property type="entry name" value="GATASE"/>
</dbReference>
<organism evidence="2 3">
    <name type="scientific">Companilactobacillus mindensis DSM 14500</name>
    <dbReference type="NCBI Taxonomy" id="1423770"/>
    <lineage>
        <taxon>Bacteria</taxon>
        <taxon>Bacillati</taxon>
        <taxon>Bacillota</taxon>
        <taxon>Bacilli</taxon>
        <taxon>Lactobacillales</taxon>
        <taxon>Lactobacillaceae</taxon>
        <taxon>Companilactobacillus</taxon>
    </lineage>
</organism>
<dbReference type="Gene3D" id="3.40.50.880">
    <property type="match status" value="1"/>
</dbReference>
<dbReference type="PANTHER" id="PTHR42695:SF5">
    <property type="entry name" value="GLUTAMINE AMIDOTRANSFERASE YLR126C-RELATED"/>
    <property type="match status" value="1"/>
</dbReference>
<name>A0A0R1QP80_9LACO</name>
<accession>A0A0R1QP80</accession>
<comment type="caution">
    <text evidence="2">The sequence shown here is derived from an EMBL/GenBank/DDBJ whole genome shotgun (WGS) entry which is preliminary data.</text>
</comment>
<reference evidence="2 3" key="1">
    <citation type="journal article" date="2015" name="Genome Announc.">
        <title>Expanding the biotechnology potential of lactobacilli through comparative genomics of 213 strains and associated genera.</title>
        <authorList>
            <person name="Sun Z."/>
            <person name="Harris H.M."/>
            <person name="McCann A."/>
            <person name="Guo C."/>
            <person name="Argimon S."/>
            <person name="Zhang W."/>
            <person name="Yang X."/>
            <person name="Jeffery I.B."/>
            <person name="Cooney J.C."/>
            <person name="Kagawa T.F."/>
            <person name="Liu W."/>
            <person name="Song Y."/>
            <person name="Salvetti E."/>
            <person name="Wrobel A."/>
            <person name="Rasinkangas P."/>
            <person name="Parkhill J."/>
            <person name="Rea M.C."/>
            <person name="O'Sullivan O."/>
            <person name="Ritari J."/>
            <person name="Douillard F.P."/>
            <person name="Paul Ross R."/>
            <person name="Yang R."/>
            <person name="Briner A.E."/>
            <person name="Felis G.E."/>
            <person name="de Vos W.M."/>
            <person name="Barrangou R."/>
            <person name="Klaenhammer T.R."/>
            <person name="Caufield P.W."/>
            <person name="Cui Y."/>
            <person name="Zhang H."/>
            <person name="O'Toole P.W."/>
        </authorList>
    </citation>
    <scope>NUCLEOTIDE SEQUENCE [LARGE SCALE GENOMIC DNA]</scope>
    <source>
        <strain evidence="2 3">DSM 14500</strain>
    </source>
</reference>
<dbReference type="AlphaFoldDB" id="A0A0R1QP80"/>
<dbReference type="CDD" id="cd01741">
    <property type="entry name" value="GATase1_1"/>
    <property type="match status" value="1"/>
</dbReference>